<reference evidence="3" key="1">
    <citation type="submission" date="2021-12" db="EMBL/GenBank/DDBJ databases">
        <title>Prjna785345.</title>
        <authorList>
            <person name="Rujirawat T."/>
            <person name="Krajaejun T."/>
        </authorList>
    </citation>
    <scope>NUCLEOTIDE SEQUENCE</scope>
    <source>
        <strain evidence="3">Pi057C3</strain>
    </source>
</reference>
<evidence type="ECO:0000256" key="1">
    <source>
        <dbReference type="ARBA" id="ARBA00004141"/>
    </source>
</evidence>
<dbReference type="GO" id="GO:0016020">
    <property type="term" value="C:membrane"/>
    <property type="evidence" value="ECO:0007669"/>
    <property type="project" value="UniProtKB-SubCell"/>
</dbReference>
<dbReference type="AlphaFoldDB" id="A0AAD5Q6H0"/>
<dbReference type="InterPro" id="IPR036259">
    <property type="entry name" value="MFS_trans_sf"/>
</dbReference>
<organism evidence="3 4">
    <name type="scientific">Pythium insidiosum</name>
    <name type="common">Pythiosis disease agent</name>
    <dbReference type="NCBI Taxonomy" id="114742"/>
    <lineage>
        <taxon>Eukaryota</taxon>
        <taxon>Sar</taxon>
        <taxon>Stramenopiles</taxon>
        <taxon>Oomycota</taxon>
        <taxon>Peronosporomycetes</taxon>
        <taxon>Pythiales</taxon>
        <taxon>Pythiaceae</taxon>
        <taxon>Pythium</taxon>
    </lineage>
</organism>
<accession>A0AAD5Q6H0</accession>
<evidence type="ECO:0008006" key="5">
    <source>
        <dbReference type="Google" id="ProtNLM"/>
    </source>
</evidence>
<dbReference type="PANTHER" id="PTHR48022">
    <property type="entry name" value="PLASTIDIC GLUCOSE TRANSPORTER 4"/>
    <property type="match status" value="1"/>
</dbReference>
<gene>
    <name evidence="3" type="ORF">P43SY_007546</name>
</gene>
<keyword evidence="2" id="KW-0472">Membrane</keyword>
<protein>
    <recommendedName>
        <fullName evidence="5">Major facilitator superfamily (MFS) profile domain-containing protein</fullName>
    </recommendedName>
</protein>
<feature type="transmembrane region" description="Helical" evidence="2">
    <location>
        <begin position="15"/>
        <end position="35"/>
    </location>
</feature>
<keyword evidence="2" id="KW-0812">Transmembrane</keyword>
<dbReference type="InterPro" id="IPR050360">
    <property type="entry name" value="MFS_Sugar_Transporters"/>
</dbReference>
<dbReference type="PANTHER" id="PTHR48022:SF2">
    <property type="entry name" value="PLASTIDIC GLUCOSE TRANSPORTER 4"/>
    <property type="match status" value="1"/>
</dbReference>
<keyword evidence="4" id="KW-1185">Reference proteome</keyword>
<sequence>MTFVVKLFPALNINGVFFLFAVTCTGCGVFVYFFCPETKGMLLEDIESLFVSGKKPHSASPKYVEAETPITSAA</sequence>
<evidence type="ECO:0000256" key="2">
    <source>
        <dbReference type="SAM" id="Phobius"/>
    </source>
</evidence>
<dbReference type="Proteomes" id="UP001209570">
    <property type="component" value="Unassembled WGS sequence"/>
</dbReference>
<dbReference type="Gene3D" id="1.20.1250.20">
    <property type="entry name" value="MFS general substrate transporter like domains"/>
    <property type="match status" value="1"/>
</dbReference>
<name>A0AAD5Q6H0_PYTIN</name>
<comment type="caution">
    <text evidence="3">The sequence shown here is derived from an EMBL/GenBank/DDBJ whole genome shotgun (WGS) entry which is preliminary data.</text>
</comment>
<dbReference type="GO" id="GO:0005351">
    <property type="term" value="F:carbohydrate:proton symporter activity"/>
    <property type="evidence" value="ECO:0007669"/>
    <property type="project" value="TreeGrafter"/>
</dbReference>
<evidence type="ECO:0000313" key="3">
    <source>
        <dbReference type="EMBL" id="KAJ0393704.1"/>
    </source>
</evidence>
<dbReference type="EMBL" id="JAKCXM010000469">
    <property type="protein sequence ID" value="KAJ0393704.1"/>
    <property type="molecule type" value="Genomic_DNA"/>
</dbReference>
<keyword evidence="2" id="KW-1133">Transmembrane helix</keyword>
<evidence type="ECO:0000313" key="4">
    <source>
        <dbReference type="Proteomes" id="UP001209570"/>
    </source>
</evidence>
<proteinExistence type="predicted"/>
<comment type="subcellular location">
    <subcellularLocation>
        <location evidence="1">Membrane</location>
        <topology evidence="1">Multi-pass membrane protein</topology>
    </subcellularLocation>
</comment>